<evidence type="ECO:0000313" key="1">
    <source>
        <dbReference type="EMBL" id="MPN58426.1"/>
    </source>
</evidence>
<reference evidence="1" key="1">
    <citation type="submission" date="2019-08" db="EMBL/GenBank/DDBJ databases">
        <authorList>
            <person name="Kucharzyk K."/>
            <person name="Murdoch R.W."/>
            <person name="Higgins S."/>
            <person name="Loffler F."/>
        </authorList>
    </citation>
    <scope>NUCLEOTIDE SEQUENCE</scope>
</reference>
<name>A0A645J4Q8_9ZZZZ</name>
<proteinExistence type="predicted"/>
<gene>
    <name evidence="1" type="ORF">SDC9_206131</name>
</gene>
<dbReference type="EMBL" id="VSSQ01131088">
    <property type="protein sequence ID" value="MPN58426.1"/>
    <property type="molecule type" value="Genomic_DNA"/>
</dbReference>
<organism evidence="1">
    <name type="scientific">bioreactor metagenome</name>
    <dbReference type="NCBI Taxonomy" id="1076179"/>
    <lineage>
        <taxon>unclassified sequences</taxon>
        <taxon>metagenomes</taxon>
        <taxon>ecological metagenomes</taxon>
    </lineage>
</organism>
<comment type="caution">
    <text evidence="1">The sequence shown here is derived from an EMBL/GenBank/DDBJ whole genome shotgun (WGS) entry which is preliminary data.</text>
</comment>
<accession>A0A645J4Q8</accession>
<dbReference type="AlphaFoldDB" id="A0A645J4Q8"/>
<sequence length="94" mass="9822">MQRRGDAVQRTLKADVTTRGVGGGNFGSVFIKSLGDLVNFVLGHILTTVKRGLTGDGVERLGVGVGAGRNHQTGVEGGLGLNFFEDVVRNVDIA</sequence>
<protein>
    <submittedName>
        <fullName evidence="1">Uncharacterized protein</fullName>
    </submittedName>
</protein>